<name>D3F565_CONWI</name>
<evidence type="ECO:0000259" key="2">
    <source>
        <dbReference type="PROSITE" id="PS50043"/>
    </source>
</evidence>
<dbReference type="Pfam" id="PF00196">
    <property type="entry name" value="GerE"/>
    <property type="match status" value="1"/>
</dbReference>
<organism evidence="3 4">
    <name type="scientific">Conexibacter woesei (strain DSM 14684 / CCUG 47730 / CIP 108061 / JCM 11494 / NBRC 100937 / ID131577)</name>
    <dbReference type="NCBI Taxonomy" id="469383"/>
    <lineage>
        <taxon>Bacteria</taxon>
        <taxon>Bacillati</taxon>
        <taxon>Actinomycetota</taxon>
        <taxon>Thermoleophilia</taxon>
        <taxon>Solirubrobacterales</taxon>
        <taxon>Conexibacteraceae</taxon>
        <taxon>Conexibacter</taxon>
    </lineage>
</organism>
<accession>D3F565</accession>
<keyword evidence="4" id="KW-1185">Reference proteome</keyword>
<dbReference type="Proteomes" id="UP000008229">
    <property type="component" value="Chromosome"/>
</dbReference>
<reference evidence="4" key="2">
    <citation type="submission" date="2010-01" db="EMBL/GenBank/DDBJ databases">
        <title>The complete genome of Conexibacter woesei DSM 14684.</title>
        <authorList>
            <consortium name="US DOE Joint Genome Institute (JGI-PGF)"/>
            <person name="Lucas S."/>
            <person name="Copeland A."/>
            <person name="Lapidus A."/>
            <person name="Glavina del Rio T."/>
            <person name="Dalin E."/>
            <person name="Tice H."/>
            <person name="Bruce D."/>
            <person name="Goodwin L."/>
            <person name="Pitluck S."/>
            <person name="Kyrpides N."/>
            <person name="Mavromatis K."/>
            <person name="Ivanova N."/>
            <person name="Mikhailova N."/>
            <person name="Chertkov O."/>
            <person name="Brettin T."/>
            <person name="Detter J.C."/>
            <person name="Han C."/>
            <person name="Larimer F."/>
            <person name="Land M."/>
            <person name="Hauser L."/>
            <person name="Markowitz V."/>
            <person name="Cheng J.-F."/>
            <person name="Hugenholtz P."/>
            <person name="Woyke T."/>
            <person name="Wu D."/>
            <person name="Pukall R."/>
            <person name="Steenblock K."/>
            <person name="Schneider S."/>
            <person name="Klenk H.-P."/>
            <person name="Eisen J.A."/>
        </authorList>
    </citation>
    <scope>NUCLEOTIDE SEQUENCE [LARGE SCALE GENOMIC DNA]</scope>
    <source>
        <strain evidence="4">DSM 14684 / CIP 108061 / JCM 11494 / NBRC 100937 / ID131577</strain>
    </source>
</reference>
<feature type="domain" description="HTH luxR-type" evidence="2">
    <location>
        <begin position="358"/>
        <end position="423"/>
    </location>
</feature>
<dbReference type="KEGG" id="cwo:Cwoe_0207"/>
<sequence>MASDTLAAARARGATLHAAIAQATLAATLGALDDVEGARRHRSSATALLARVPGAPPAERMEALLWLGVADWAALGDVRAARDRFARAAVIARDDEDAAIAVPALAIRAHASAVAGDLGSAATTAAAAVDAARRADAPDLLALALAADAWQLGARGETAAAVAVGDELLALPDHGPHELTVLAAWSAAPALLDAGDAARCAELLAPVTSVERLAPLAPRTRALLLELRVRVAVALDDGDDARRQLAALQAQAFVQTPLGIASSCCAAAEVALHDDRPANAEALANDAADAARDAPSRLLEIRATVLAGHAQAALAAPDVAAERFAEAEAAARAAGALPLAQEAARHRRALTGGADAWPSAADYGLTVRQLEIARLVASGSTNREVAELLGISDHTVNTHLRAIFRRFGVSRRRELGAALQEAATRDAATPPRATG</sequence>
<dbReference type="InterPro" id="IPR016032">
    <property type="entry name" value="Sig_transdc_resp-reg_C-effctor"/>
</dbReference>
<dbReference type="CDD" id="cd06170">
    <property type="entry name" value="LuxR_C_like"/>
    <property type="match status" value="1"/>
</dbReference>
<dbReference type="InterPro" id="IPR000792">
    <property type="entry name" value="Tscrpt_reg_LuxR_C"/>
</dbReference>
<dbReference type="HOGENOM" id="CLU_629642_0_0_11"/>
<evidence type="ECO:0000256" key="1">
    <source>
        <dbReference type="ARBA" id="ARBA00023125"/>
    </source>
</evidence>
<reference evidence="3 4" key="1">
    <citation type="journal article" date="2010" name="Stand. Genomic Sci.">
        <title>Complete genome sequence of Conexibacter woesei type strain (ID131577).</title>
        <authorList>
            <person name="Pukall R."/>
            <person name="Lapidus A."/>
            <person name="Glavina Del Rio T."/>
            <person name="Copeland A."/>
            <person name="Tice H."/>
            <person name="Cheng J.-F."/>
            <person name="Lucas S."/>
            <person name="Chen F."/>
            <person name="Nolan M."/>
            <person name="Bruce D."/>
            <person name="Goodwin L."/>
            <person name="Pitluck S."/>
            <person name="Mavromatis K."/>
            <person name="Ivanova N."/>
            <person name="Ovchinnikova G."/>
            <person name="Pati A."/>
            <person name="Chen A."/>
            <person name="Palaniappan K."/>
            <person name="Land M."/>
            <person name="Hauser L."/>
            <person name="Chang Y.-J."/>
            <person name="Jeffries C.D."/>
            <person name="Chain P."/>
            <person name="Meincke L."/>
            <person name="Sims D."/>
            <person name="Brettin T."/>
            <person name="Detter J.C."/>
            <person name="Rohde M."/>
            <person name="Goeker M."/>
            <person name="Bristow J."/>
            <person name="Eisen J.A."/>
            <person name="Markowitz V."/>
            <person name="Kyrpides N.C."/>
            <person name="Klenk H.-P."/>
            <person name="Hugenholtz P."/>
        </authorList>
    </citation>
    <scope>NUCLEOTIDE SEQUENCE [LARGE SCALE GENOMIC DNA]</scope>
    <source>
        <strain evidence="4">DSM 14684 / CIP 108061 / JCM 11494 / NBRC 100937 / ID131577</strain>
    </source>
</reference>
<dbReference type="PROSITE" id="PS50043">
    <property type="entry name" value="HTH_LUXR_2"/>
    <property type="match status" value="1"/>
</dbReference>
<gene>
    <name evidence="3" type="ordered locus">Cwoe_0207</name>
</gene>
<dbReference type="PROSITE" id="PS00622">
    <property type="entry name" value="HTH_LUXR_1"/>
    <property type="match status" value="1"/>
</dbReference>
<dbReference type="PANTHER" id="PTHR43214">
    <property type="entry name" value="TWO-COMPONENT RESPONSE REGULATOR"/>
    <property type="match status" value="1"/>
</dbReference>
<dbReference type="SUPFAM" id="SSF46894">
    <property type="entry name" value="C-terminal effector domain of the bipartite response regulators"/>
    <property type="match status" value="1"/>
</dbReference>
<dbReference type="PRINTS" id="PR00038">
    <property type="entry name" value="HTHLUXR"/>
</dbReference>
<dbReference type="GO" id="GO:0003677">
    <property type="term" value="F:DNA binding"/>
    <property type="evidence" value="ECO:0007669"/>
    <property type="project" value="UniProtKB-KW"/>
</dbReference>
<proteinExistence type="predicted"/>
<dbReference type="GO" id="GO:0006355">
    <property type="term" value="P:regulation of DNA-templated transcription"/>
    <property type="evidence" value="ECO:0007669"/>
    <property type="project" value="InterPro"/>
</dbReference>
<dbReference type="Gene3D" id="1.10.10.10">
    <property type="entry name" value="Winged helix-like DNA-binding domain superfamily/Winged helix DNA-binding domain"/>
    <property type="match status" value="1"/>
</dbReference>
<keyword evidence="1" id="KW-0238">DNA-binding</keyword>
<evidence type="ECO:0000313" key="3">
    <source>
        <dbReference type="EMBL" id="ADB48643.1"/>
    </source>
</evidence>
<dbReference type="AlphaFoldDB" id="D3F565"/>
<dbReference type="EMBL" id="CP001854">
    <property type="protein sequence ID" value="ADB48643.1"/>
    <property type="molecule type" value="Genomic_DNA"/>
</dbReference>
<dbReference type="InterPro" id="IPR036388">
    <property type="entry name" value="WH-like_DNA-bd_sf"/>
</dbReference>
<dbReference type="InterPro" id="IPR039420">
    <property type="entry name" value="WalR-like"/>
</dbReference>
<evidence type="ECO:0000313" key="4">
    <source>
        <dbReference type="Proteomes" id="UP000008229"/>
    </source>
</evidence>
<dbReference type="SMART" id="SM00421">
    <property type="entry name" value="HTH_LUXR"/>
    <property type="match status" value="1"/>
</dbReference>
<dbReference type="eggNOG" id="COG2771">
    <property type="taxonomic scope" value="Bacteria"/>
</dbReference>
<protein>
    <submittedName>
        <fullName evidence="3">Transcriptional regulator, LuxR family</fullName>
    </submittedName>
</protein>
<dbReference type="STRING" id="469383.Cwoe_0207"/>